<dbReference type="KEGG" id="ery:CP97_14660"/>
<name>A0A168M0B8_9SPHN</name>
<gene>
    <name evidence="1" type="ORF">CP97_14660</name>
</gene>
<organism evidence="1 2">
    <name type="scientific">Aurantiacibacter atlanticus</name>
    <dbReference type="NCBI Taxonomy" id="1648404"/>
    <lineage>
        <taxon>Bacteria</taxon>
        <taxon>Pseudomonadati</taxon>
        <taxon>Pseudomonadota</taxon>
        <taxon>Alphaproteobacteria</taxon>
        <taxon>Sphingomonadales</taxon>
        <taxon>Erythrobacteraceae</taxon>
        <taxon>Aurantiacibacter</taxon>
    </lineage>
</organism>
<dbReference type="Proteomes" id="UP000059113">
    <property type="component" value="Chromosome"/>
</dbReference>
<dbReference type="AlphaFoldDB" id="A0A168M0B8"/>
<keyword evidence="2" id="KW-1185">Reference proteome</keyword>
<proteinExistence type="predicted"/>
<evidence type="ECO:0000313" key="1">
    <source>
        <dbReference type="EMBL" id="ANC50346.1"/>
    </source>
</evidence>
<accession>A0A168M0B8</accession>
<reference evidence="1 2" key="1">
    <citation type="journal article" date="2015" name="Int. J. Syst. Evol. Microbiol.">
        <title>Erythrobacter atlanticus sp. nov., a bacterium from ocean sediment able to degrade polycyclic aromatic hydrocarbons.</title>
        <authorList>
            <person name="Zhuang L."/>
            <person name="Liu Y."/>
            <person name="Wang L."/>
            <person name="Wang W."/>
            <person name="Shao Z."/>
        </authorList>
    </citation>
    <scope>NUCLEOTIDE SEQUENCE [LARGE SCALE GENOMIC DNA]</scope>
    <source>
        <strain evidence="2">s21-N3</strain>
    </source>
</reference>
<evidence type="ECO:0000313" key="2">
    <source>
        <dbReference type="Proteomes" id="UP000059113"/>
    </source>
</evidence>
<dbReference type="EMBL" id="CP011310">
    <property type="protein sequence ID" value="ANC50346.1"/>
    <property type="molecule type" value="Genomic_DNA"/>
</dbReference>
<sequence>MAGDTIPKAFTHKSGGLFFGQRQVMTGNCRQPGVLDLQSDQSCRAESAQKAGEEAALAAR</sequence>
<reference evidence="2" key="2">
    <citation type="submission" date="2015-04" db="EMBL/GenBank/DDBJ databases">
        <title>The complete genome sequence of Erythrobacter sp. s21-N3.</title>
        <authorList>
            <person name="Zhuang L."/>
            <person name="Liu Y."/>
            <person name="Shao Z."/>
        </authorList>
    </citation>
    <scope>NUCLEOTIDE SEQUENCE [LARGE SCALE GENOMIC DNA]</scope>
    <source>
        <strain evidence="2">s21-N3</strain>
    </source>
</reference>
<protein>
    <submittedName>
        <fullName evidence="1">Uncharacterized protein</fullName>
    </submittedName>
</protein>